<name>A0A6H0DYE2_9HYPH</name>
<keyword evidence="1" id="KW-0472">Membrane</keyword>
<protein>
    <submittedName>
        <fullName evidence="2">Uncharacterized protein</fullName>
    </submittedName>
</protein>
<dbReference type="Proteomes" id="UP000321389">
    <property type="component" value="Chromosome"/>
</dbReference>
<dbReference type="EMBL" id="CP042301">
    <property type="protein sequence ID" value="QIS94615.1"/>
    <property type="molecule type" value="Genomic_DNA"/>
</dbReference>
<feature type="transmembrane region" description="Helical" evidence="1">
    <location>
        <begin position="26"/>
        <end position="44"/>
    </location>
</feature>
<evidence type="ECO:0000313" key="3">
    <source>
        <dbReference type="Proteomes" id="UP000321389"/>
    </source>
</evidence>
<sequence>MRLLIWLSIGAVVGLACGLPFGRDYALMGLGLGIAGGFGVFLGLRR</sequence>
<dbReference type="AlphaFoldDB" id="A0A6H0DYE2"/>
<evidence type="ECO:0000256" key="1">
    <source>
        <dbReference type="SAM" id="Phobius"/>
    </source>
</evidence>
<organism evidence="2 3">
    <name type="scientific">Nitratireductor mangrovi</name>
    <dbReference type="NCBI Taxonomy" id="2599600"/>
    <lineage>
        <taxon>Bacteria</taxon>
        <taxon>Pseudomonadati</taxon>
        <taxon>Pseudomonadota</taxon>
        <taxon>Alphaproteobacteria</taxon>
        <taxon>Hyphomicrobiales</taxon>
        <taxon>Phyllobacteriaceae</taxon>
        <taxon>Nitratireductor</taxon>
    </lineage>
</organism>
<keyword evidence="1" id="KW-1133">Transmembrane helix</keyword>
<proteinExistence type="predicted"/>
<dbReference type="KEGG" id="niy:FQ775_23710"/>
<accession>A0A6H0DYE2</accession>
<dbReference type="PROSITE" id="PS51257">
    <property type="entry name" value="PROKAR_LIPOPROTEIN"/>
    <property type="match status" value="1"/>
</dbReference>
<keyword evidence="3" id="KW-1185">Reference proteome</keyword>
<evidence type="ECO:0000313" key="2">
    <source>
        <dbReference type="EMBL" id="QIS94615.1"/>
    </source>
</evidence>
<gene>
    <name evidence="2" type="ORF">FQ775_23710</name>
</gene>
<dbReference type="RefSeq" id="WP_167812725.1">
    <property type="nucleotide sequence ID" value="NZ_CP042301.2"/>
</dbReference>
<keyword evidence="1" id="KW-0812">Transmembrane</keyword>
<reference evidence="2" key="1">
    <citation type="submission" date="2020-04" db="EMBL/GenBank/DDBJ databases">
        <title>Nitratireductor sp. nov. isolated from mangrove soil.</title>
        <authorList>
            <person name="Ye Y."/>
        </authorList>
    </citation>
    <scope>NUCLEOTIDE SEQUENCE</scope>
    <source>
        <strain evidence="2">SY7</strain>
    </source>
</reference>